<reference evidence="2 3" key="1">
    <citation type="submission" date="2018-03" db="EMBL/GenBank/DDBJ databases">
        <title>Genomic Encyclopedia of Archaeal and Bacterial Type Strains, Phase II (KMG-II): from individual species to whole genera.</title>
        <authorList>
            <person name="Goeker M."/>
        </authorList>
    </citation>
    <scope>NUCLEOTIDE SEQUENCE [LARGE SCALE GENOMIC DNA]</scope>
    <source>
        <strain evidence="2 3">DSM 13175</strain>
    </source>
</reference>
<keyword evidence="3" id="KW-1185">Reference proteome</keyword>
<accession>A0A2T0W9M2</accession>
<evidence type="ECO:0000313" key="3">
    <source>
        <dbReference type="Proteomes" id="UP000238205"/>
    </source>
</evidence>
<name>A0A2T0W9M2_9LACT</name>
<dbReference type="OrthoDB" id="9779098at2"/>
<dbReference type="EMBL" id="PVTO01000004">
    <property type="protein sequence ID" value="PRY83415.1"/>
    <property type="molecule type" value="Genomic_DNA"/>
</dbReference>
<evidence type="ECO:0000313" key="2">
    <source>
        <dbReference type="EMBL" id="PRY83415.1"/>
    </source>
</evidence>
<feature type="compositionally biased region" description="Polar residues" evidence="1">
    <location>
        <begin position="25"/>
        <end position="38"/>
    </location>
</feature>
<proteinExistence type="predicted"/>
<evidence type="ECO:0000256" key="1">
    <source>
        <dbReference type="SAM" id="MobiDB-lite"/>
    </source>
</evidence>
<organism evidence="2 3">
    <name type="scientific">Alkalibacterium olivapovliticus</name>
    <dbReference type="NCBI Taxonomy" id="99907"/>
    <lineage>
        <taxon>Bacteria</taxon>
        <taxon>Bacillati</taxon>
        <taxon>Bacillota</taxon>
        <taxon>Bacilli</taxon>
        <taxon>Lactobacillales</taxon>
        <taxon>Carnobacteriaceae</taxon>
        <taxon>Alkalibacterium</taxon>
    </lineage>
</organism>
<feature type="region of interest" description="Disordered" evidence="1">
    <location>
        <begin position="22"/>
        <end position="41"/>
    </location>
</feature>
<dbReference type="AlphaFoldDB" id="A0A2T0W9M2"/>
<gene>
    <name evidence="2" type="ORF">CLV38_10421</name>
</gene>
<protein>
    <recommendedName>
        <fullName evidence="4">DUF3221 domain-containing protein</fullName>
    </recommendedName>
</protein>
<dbReference type="PROSITE" id="PS51257">
    <property type="entry name" value="PROKAR_LIPOPROTEIN"/>
    <property type="match status" value="1"/>
</dbReference>
<sequence length="113" mass="12554">MNRLVLLIGTLFLFSCQSEVDKLNQPDTESPDSNNQNDESTDVFTAEIMEINGDSAVVFAEDIEAYPSGANISISLPEEEEWQVGDVLRVEHNGFFMESDPLQIGQISVEKVD</sequence>
<dbReference type="RefSeq" id="WP_106191295.1">
    <property type="nucleotide sequence ID" value="NZ_PVTO01000004.1"/>
</dbReference>
<dbReference type="Proteomes" id="UP000238205">
    <property type="component" value="Unassembled WGS sequence"/>
</dbReference>
<comment type="caution">
    <text evidence="2">The sequence shown here is derived from an EMBL/GenBank/DDBJ whole genome shotgun (WGS) entry which is preliminary data.</text>
</comment>
<evidence type="ECO:0008006" key="4">
    <source>
        <dbReference type="Google" id="ProtNLM"/>
    </source>
</evidence>